<evidence type="ECO:0000256" key="4">
    <source>
        <dbReference type="ARBA" id="ARBA00022840"/>
    </source>
</evidence>
<proteinExistence type="inferred from homology"/>
<evidence type="ECO:0000259" key="6">
    <source>
        <dbReference type="PROSITE" id="PS50893"/>
    </source>
</evidence>
<evidence type="ECO:0000256" key="1">
    <source>
        <dbReference type="ARBA" id="ARBA00005417"/>
    </source>
</evidence>
<dbReference type="PROSITE" id="PS00211">
    <property type="entry name" value="ABC_TRANSPORTER_1"/>
    <property type="match status" value="1"/>
</dbReference>
<dbReference type="Pfam" id="PF00005">
    <property type="entry name" value="ABC_tran"/>
    <property type="match status" value="1"/>
</dbReference>
<dbReference type="InterPro" id="IPR003439">
    <property type="entry name" value="ABC_transporter-like_ATP-bd"/>
</dbReference>
<dbReference type="SMART" id="SM00382">
    <property type="entry name" value="AAA"/>
    <property type="match status" value="1"/>
</dbReference>
<dbReference type="GO" id="GO:0015658">
    <property type="term" value="F:branched-chain amino acid transmembrane transporter activity"/>
    <property type="evidence" value="ECO:0007669"/>
    <property type="project" value="TreeGrafter"/>
</dbReference>
<comment type="caution">
    <text evidence="7">The sequence shown here is derived from an EMBL/GenBank/DDBJ whole genome shotgun (WGS) entry which is preliminary data.</text>
</comment>
<comment type="similarity">
    <text evidence="1">Belongs to the ABC transporter superfamily.</text>
</comment>
<name>A0A9D0ZNJ0_9FIRM</name>
<reference evidence="7" key="1">
    <citation type="submission" date="2020-10" db="EMBL/GenBank/DDBJ databases">
        <authorList>
            <person name="Gilroy R."/>
        </authorList>
    </citation>
    <scope>NUCLEOTIDE SEQUENCE</scope>
    <source>
        <strain evidence="7">ChiSjej6B24-2974</strain>
    </source>
</reference>
<dbReference type="PROSITE" id="PS50893">
    <property type="entry name" value="ABC_TRANSPORTER_2"/>
    <property type="match status" value="1"/>
</dbReference>
<evidence type="ECO:0000313" key="7">
    <source>
        <dbReference type="EMBL" id="HIQ83775.1"/>
    </source>
</evidence>
<keyword evidence="4 7" id="KW-0067">ATP-binding</keyword>
<dbReference type="AlphaFoldDB" id="A0A9D0ZNJ0"/>
<dbReference type="GO" id="GO:0015807">
    <property type="term" value="P:L-amino acid transport"/>
    <property type="evidence" value="ECO:0007669"/>
    <property type="project" value="TreeGrafter"/>
</dbReference>
<dbReference type="InterPro" id="IPR052156">
    <property type="entry name" value="BCAA_Transport_ATP-bd_LivF"/>
</dbReference>
<dbReference type="InterPro" id="IPR003593">
    <property type="entry name" value="AAA+_ATPase"/>
</dbReference>
<dbReference type="Gene3D" id="3.40.50.300">
    <property type="entry name" value="P-loop containing nucleotide triphosphate hydrolases"/>
    <property type="match status" value="1"/>
</dbReference>
<feature type="domain" description="ABC transporter" evidence="6">
    <location>
        <begin position="3"/>
        <end position="235"/>
    </location>
</feature>
<dbReference type="EMBL" id="DVFZ01000108">
    <property type="protein sequence ID" value="HIQ83775.1"/>
    <property type="molecule type" value="Genomic_DNA"/>
</dbReference>
<dbReference type="InterPro" id="IPR017871">
    <property type="entry name" value="ABC_transporter-like_CS"/>
</dbReference>
<reference evidence="7" key="2">
    <citation type="journal article" date="2021" name="PeerJ">
        <title>Extensive microbial diversity within the chicken gut microbiome revealed by metagenomics and culture.</title>
        <authorList>
            <person name="Gilroy R."/>
            <person name="Ravi A."/>
            <person name="Getino M."/>
            <person name="Pursley I."/>
            <person name="Horton D.L."/>
            <person name="Alikhan N.F."/>
            <person name="Baker D."/>
            <person name="Gharbi K."/>
            <person name="Hall N."/>
            <person name="Watson M."/>
            <person name="Adriaenssens E.M."/>
            <person name="Foster-Nyarko E."/>
            <person name="Jarju S."/>
            <person name="Secka A."/>
            <person name="Antonio M."/>
            <person name="Oren A."/>
            <person name="Chaudhuri R.R."/>
            <person name="La Ragione R."/>
            <person name="Hildebrand F."/>
            <person name="Pallen M.J."/>
        </authorList>
    </citation>
    <scope>NUCLEOTIDE SEQUENCE</scope>
    <source>
        <strain evidence="7">ChiSjej6B24-2974</strain>
    </source>
</reference>
<gene>
    <name evidence="7" type="ORF">IAA52_11825</name>
</gene>
<evidence type="ECO:0000256" key="2">
    <source>
        <dbReference type="ARBA" id="ARBA00022448"/>
    </source>
</evidence>
<dbReference type="PANTHER" id="PTHR43820">
    <property type="entry name" value="HIGH-AFFINITY BRANCHED-CHAIN AMINO ACID TRANSPORT ATP-BINDING PROTEIN LIVF"/>
    <property type="match status" value="1"/>
</dbReference>
<dbReference type="SUPFAM" id="SSF52540">
    <property type="entry name" value="P-loop containing nucleoside triphosphate hydrolases"/>
    <property type="match status" value="1"/>
</dbReference>
<dbReference type="InterPro" id="IPR027417">
    <property type="entry name" value="P-loop_NTPase"/>
</dbReference>
<evidence type="ECO:0000256" key="5">
    <source>
        <dbReference type="ARBA" id="ARBA00022970"/>
    </source>
</evidence>
<accession>A0A9D0ZNJ0</accession>
<sequence>MMLEIKNLCAGYGDLQVLFDINMHVEQGEVVSLIGSNGAGKTTLLRILSGLEPLMSGAITYQGQDLTKVPASKRADIGISHIPQGRGILGTLTVEENLELGAYPRNARKLTAQGKERAYSMFPILSERRHQLAGSLSGGEQQMLAISRSLMINPKLLMLDEPSLGLAPIVVEEMFELISKVSGDGISILIVEQNLVQALGVATRAYIMETGHIVMEGSSQELMNNEDVRKAYLGV</sequence>
<dbReference type="PANTHER" id="PTHR43820:SF4">
    <property type="entry name" value="HIGH-AFFINITY BRANCHED-CHAIN AMINO ACID TRANSPORT ATP-BINDING PROTEIN LIVF"/>
    <property type="match status" value="1"/>
</dbReference>
<dbReference type="GO" id="GO:0005524">
    <property type="term" value="F:ATP binding"/>
    <property type="evidence" value="ECO:0007669"/>
    <property type="project" value="UniProtKB-KW"/>
</dbReference>
<dbReference type="GO" id="GO:0016887">
    <property type="term" value="F:ATP hydrolysis activity"/>
    <property type="evidence" value="ECO:0007669"/>
    <property type="project" value="InterPro"/>
</dbReference>
<dbReference type="CDD" id="cd03224">
    <property type="entry name" value="ABC_TM1139_LivF_branched"/>
    <property type="match status" value="1"/>
</dbReference>
<evidence type="ECO:0000256" key="3">
    <source>
        <dbReference type="ARBA" id="ARBA00022741"/>
    </source>
</evidence>
<keyword evidence="3" id="KW-0547">Nucleotide-binding</keyword>
<keyword evidence="5" id="KW-0029">Amino-acid transport</keyword>
<evidence type="ECO:0000313" key="8">
    <source>
        <dbReference type="Proteomes" id="UP000824260"/>
    </source>
</evidence>
<keyword evidence="2" id="KW-0813">Transport</keyword>
<protein>
    <submittedName>
        <fullName evidence="7">ABC transporter ATP-binding protein</fullName>
    </submittedName>
</protein>
<dbReference type="Proteomes" id="UP000824260">
    <property type="component" value="Unassembled WGS sequence"/>
</dbReference>
<organism evidence="7 8">
    <name type="scientific">Candidatus Pullichristensenella stercorigallinarum</name>
    <dbReference type="NCBI Taxonomy" id="2840909"/>
    <lineage>
        <taxon>Bacteria</taxon>
        <taxon>Bacillati</taxon>
        <taxon>Bacillota</taxon>
        <taxon>Clostridia</taxon>
        <taxon>Candidatus Pullichristensenella</taxon>
    </lineage>
</organism>